<evidence type="ECO:0000313" key="1">
    <source>
        <dbReference type="EMBL" id="RDV11854.1"/>
    </source>
</evidence>
<gene>
    <name evidence="1" type="ORF">DXT99_23400</name>
</gene>
<sequence>MLDALLLPMQPRNTETYPAVAPGLQTETKHKSCRTTQLGTLLIMQRFSPVADRQAFYPDRQLTDNQPQPAKNRQEAVQGMAKATHGSCCAFKF</sequence>
<dbReference type="EMBL" id="QRGR01000037">
    <property type="protein sequence ID" value="RDV11854.1"/>
    <property type="molecule type" value="Genomic_DNA"/>
</dbReference>
<accession>A0A3D8L369</accession>
<proteinExistence type="predicted"/>
<reference evidence="2" key="1">
    <citation type="submission" date="2018-08" db="EMBL/GenBank/DDBJ databases">
        <authorList>
            <person name="Liu Z.-W."/>
            <person name="Du Z.-J."/>
        </authorList>
    </citation>
    <scope>NUCLEOTIDE SEQUENCE [LARGE SCALE GENOMIC DNA]</scope>
    <source>
        <strain evidence="2">H4X</strain>
    </source>
</reference>
<keyword evidence="2" id="KW-1185">Reference proteome</keyword>
<dbReference type="Proteomes" id="UP000256708">
    <property type="component" value="Unassembled WGS sequence"/>
</dbReference>
<name>A0A3D8L369_9BACT</name>
<protein>
    <submittedName>
        <fullName evidence="1">Uncharacterized protein</fullName>
    </submittedName>
</protein>
<dbReference type="AlphaFoldDB" id="A0A3D8L369"/>
<comment type="caution">
    <text evidence="1">The sequence shown here is derived from an EMBL/GenBank/DDBJ whole genome shotgun (WGS) entry which is preliminary data.</text>
</comment>
<organism evidence="1 2">
    <name type="scientific">Pontibacter diazotrophicus</name>
    <dbReference type="NCBI Taxonomy" id="1400979"/>
    <lineage>
        <taxon>Bacteria</taxon>
        <taxon>Pseudomonadati</taxon>
        <taxon>Bacteroidota</taxon>
        <taxon>Cytophagia</taxon>
        <taxon>Cytophagales</taxon>
        <taxon>Hymenobacteraceae</taxon>
        <taxon>Pontibacter</taxon>
    </lineage>
</organism>
<evidence type="ECO:0000313" key="2">
    <source>
        <dbReference type="Proteomes" id="UP000256708"/>
    </source>
</evidence>